<keyword evidence="1 4" id="KW-0378">Hydrolase</keyword>
<dbReference type="Gene3D" id="3.90.79.10">
    <property type="entry name" value="Nucleoside Triphosphate Pyrophosphohydrolase"/>
    <property type="match status" value="1"/>
</dbReference>
<dbReference type="GO" id="GO:0006754">
    <property type="term" value="P:ATP biosynthetic process"/>
    <property type="evidence" value="ECO:0007669"/>
    <property type="project" value="TreeGrafter"/>
</dbReference>
<evidence type="ECO:0000313" key="4">
    <source>
        <dbReference type="EMBL" id="OSY43625.1"/>
    </source>
</evidence>
<dbReference type="Pfam" id="PF00300">
    <property type="entry name" value="His_Phos_1"/>
    <property type="match status" value="1"/>
</dbReference>
<dbReference type="SUPFAM" id="SSF55811">
    <property type="entry name" value="Nudix"/>
    <property type="match status" value="1"/>
</dbReference>
<feature type="compositionally biased region" description="Gly residues" evidence="2">
    <location>
        <begin position="293"/>
        <end position="310"/>
    </location>
</feature>
<dbReference type="InterPro" id="IPR000086">
    <property type="entry name" value="NUDIX_hydrolase_dom"/>
</dbReference>
<dbReference type="GO" id="GO:0004081">
    <property type="term" value="F:bis(5'-nucleosyl)-tetraphosphatase (asymmetrical) activity"/>
    <property type="evidence" value="ECO:0007669"/>
    <property type="project" value="TreeGrafter"/>
</dbReference>
<dbReference type="EMBL" id="MIGB01000002">
    <property type="protein sequence ID" value="OSY43625.1"/>
    <property type="molecule type" value="Genomic_DNA"/>
</dbReference>
<dbReference type="GO" id="GO:0006167">
    <property type="term" value="P:AMP biosynthetic process"/>
    <property type="evidence" value="ECO:0007669"/>
    <property type="project" value="TreeGrafter"/>
</dbReference>
<sequence length="343" mass="35712">MTFLSRLRTDGAEVDPAGLADVVAAGTVPYRRLPGGELQIALVHRPRYDDWTLPKGHQDPGESLTATALRETTEEARLDCRLGARLGHTTYQVPGRGRKVVHYWAAEAVGDHGFTANDETDALRWVSPAEATAQLTHGHDKRLVTRLAAAGVPSSTVVLVRHAKAGSRTAWEGDDDLRPLSGTGHTQAGKLAGFLPRFGPDRLFTAPPLRCGQTVAPFAGKSGLGSGRADDLPVEPLVGENGYWDDPDAGRARFRALAAQPGVTLISSQGGVIPDVVAELLAGAGVGGSGVGGSGGSGAGGPGSSSGSSGGVEVPSHKASTWLLGFDTEMNLLFADYYRRPSP</sequence>
<evidence type="ECO:0000313" key="5">
    <source>
        <dbReference type="Proteomes" id="UP000194360"/>
    </source>
</evidence>
<feature type="domain" description="Nudix hydrolase" evidence="3">
    <location>
        <begin position="20"/>
        <end position="149"/>
    </location>
</feature>
<dbReference type="PROSITE" id="PS51462">
    <property type="entry name" value="NUDIX"/>
    <property type="match status" value="1"/>
</dbReference>
<dbReference type="SUPFAM" id="SSF53254">
    <property type="entry name" value="Phosphoglycerate mutase-like"/>
    <property type="match status" value="1"/>
</dbReference>
<evidence type="ECO:0000259" key="3">
    <source>
        <dbReference type="PROSITE" id="PS51462"/>
    </source>
</evidence>
<dbReference type="PANTHER" id="PTHR21340">
    <property type="entry name" value="DIADENOSINE 5,5-P1,P4-TETRAPHOSPHATE PYROPHOSPHOHYDROLASE MUTT"/>
    <property type="match status" value="1"/>
</dbReference>
<reference evidence="4 5" key="1">
    <citation type="submission" date="2016-09" db="EMBL/GenBank/DDBJ databases">
        <title>Pseudonocardia autotrophica DSM535, a candidate organism with high potential of specific P450 cytochromes.</title>
        <authorList>
            <person name="Grumaz C."/>
            <person name="Vainshtein Y."/>
            <person name="Kirstahler P."/>
            <person name="Sohn K."/>
        </authorList>
    </citation>
    <scope>NUCLEOTIDE SEQUENCE [LARGE SCALE GENOMIC DNA]</scope>
    <source>
        <strain evidence="4 5">DSM 535</strain>
    </source>
</reference>
<dbReference type="Proteomes" id="UP000194360">
    <property type="component" value="Unassembled WGS sequence"/>
</dbReference>
<dbReference type="STRING" id="2074.BG845_00571"/>
<dbReference type="SMART" id="SM00855">
    <property type="entry name" value="PGAM"/>
    <property type="match status" value="1"/>
</dbReference>
<dbReference type="InterPro" id="IPR029033">
    <property type="entry name" value="His_PPase_superfam"/>
</dbReference>
<gene>
    <name evidence="4" type="primary">ndx1</name>
    <name evidence="4" type="ORF">BG845_00571</name>
</gene>
<evidence type="ECO:0000256" key="1">
    <source>
        <dbReference type="ARBA" id="ARBA00022801"/>
    </source>
</evidence>
<dbReference type="InterPro" id="IPR013078">
    <property type="entry name" value="His_Pase_superF_clade-1"/>
</dbReference>
<dbReference type="OrthoDB" id="4287477at2"/>
<dbReference type="Pfam" id="PF00293">
    <property type="entry name" value="NUDIX"/>
    <property type="match status" value="1"/>
</dbReference>
<dbReference type="RefSeq" id="WP_085910893.1">
    <property type="nucleotide sequence ID" value="NZ_AP018920.1"/>
</dbReference>
<dbReference type="InterPro" id="IPR051325">
    <property type="entry name" value="Nudix_hydrolase_domain"/>
</dbReference>
<feature type="region of interest" description="Disordered" evidence="2">
    <location>
        <begin position="293"/>
        <end position="314"/>
    </location>
</feature>
<keyword evidence="5" id="KW-1185">Reference proteome</keyword>
<dbReference type="CDD" id="cd03673">
    <property type="entry name" value="NUDIX_Ap6A_hydrolase"/>
    <property type="match status" value="1"/>
</dbReference>
<protein>
    <submittedName>
        <fullName evidence="4">Diadenosine hexaphosphate hydrolase</fullName>
        <ecNumber evidence="4">3.6.1.61</ecNumber>
    </submittedName>
</protein>
<proteinExistence type="predicted"/>
<dbReference type="EC" id="3.6.1.61" evidence="4"/>
<organism evidence="4 5">
    <name type="scientific">Pseudonocardia autotrophica</name>
    <name type="common">Amycolata autotrophica</name>
    <name type="synonym">Nocardia autotrophica</name>
    <dbReference type="NCBI Taxonomy" id="2074"/>
    <lineage>
        <taxon>Bacteria</taxon>
        <taxon>Bacillati</taxon>
        <taxon>Actinomycetota</taxon>
        <taxon>Actinomycetes</taxon>
        <taxon>Pseudonocardiales</taxon>
        <taxon>Pseudonocardiaceae</taxon>
        <taxon>Pseudonocardia</taxon>
    </lineage>
</organism>
<dbReference type="InterPro" id="IPR015797">
    <property type="entry name" value="NUDIX_hydrolase-like_dom_sf"/>
</dbReference>
<comment type="caution">
    <text evidence="4">The sequence shown here is derived from an EMBL/GenBank/DDBJ whole genome shotgun (WGS) entry which is preliminary data.</text>
</comment>
<accession>A0A1Y2N822</accession>
<name>A0A1Y2N822_PSEAH</name>
<dbReference type="InterPro" id="IPR020084">
    <property type="entry name" value="NUDIX_hydrolase_CS"/>
</dbReference>
<dbReference type="PROSITE" id="PS00893">
    <property type="entry name" value="NUDIX_BOX"/>
    <property type="match status" value="1"/>
</dbReference>
<evidence type="ECO:0000256" key="2">
    <source>
        <dbReference type="SAM" id="MobiDB-lite"/>
    </source>
</evidence>
<dbReference type="Gene3D" id="3.40.50.1240">
    <property type="entry name" value="Phosphoglycerate mutase-like"/>
    <property type="match status" value="1"/>
</dbReference>
<dbReference type="PANTHER" id="PTHR21340:SF0">
    <property type="entry name" value="BIS(5'-NUCLEOSYL)-TETRAPHOSPHATASE [ASYMMETRICAL]"/>
    <property type="match status" value="1"/>
</dbReference>
<dbReference type="AlphaFoldDB" id="A0A1Y2N822"/>